<dbReference type="OrthoDB" id="1654616at2"/>
<feature type="transmembrane region" description="Helical" evidence="1">
    <location>
        <begin position="118"/>
        <end position="138"/>
    </location>
</feature>
<dbReference type="GO" id="GO:0005886">
    <property type="term" value="C:plasma membrane"/>
    <property type="evidence" value="ECO:0007669"/>
    <property type="project" value="TreeGrafter"/>
</dbReference>
<feature type="transmembrane region" description="Helical" evidence="1">
    <location>
        <begin position="84"/>
        <end position="106"/>
    </location>
</feature>
<dbReference type="PANTHER" id="PTHR34821:SF2">
    <property type="entry name" value="INNER MEMBRANE PROTEIN YDCZ"/>
    <property type="match status" value="1"/>
</dbReference>
<dbReference type="InterPro" id="IPR006750">
    <property type="entry name" value="YdcZ"/>
</dbReference>
<sequence length="290" mass="31070">MYNFLALLSGLAISVMVSINGSLSQRLGVFWATVIVHAVGTVFALLVCKGKKAGIPGKIFHPLWIYAGGAVGVMTVVFNNFAYGHISMTSIIALGLLGQTAASLVIDSFGFFGMEKCPFRKSVFAGLAFSIIGIIIMLDHSVTTGVLAVIFSLFSGITVVLSRTINARLAQQIGEMQSSFVNHLAGLIVSAFTALLFAGITPAYTLDLSGTRPWMYMGGMLGVMAVYLCNIIVPALPAFRLTLLTFVAQVFTGIIIDLFFMNTYSKTTFTGGLIVAFAMALNLMMEKRQN</sequence>
<keyword evidence="1" id="KW-1133">Transmembrane helix</keyword>
<keyword evidence="1" id="KW-0472">Membrane</keyword>
<gene>
    <name evidence="2" type="ORF">A8806_107177</name>
</gene>
<feature type="transmembrane region" description="Helical" evidence="1">
    <location>
        <begin position="144"/>
        <end position="162"/>
    </location>
</feature>
<feature type="transmembrane region" description="Helical" evidence="1">
    <location>
        <begin position="267"/>
        <end position="285"/>
    </location>
</feature>
<dbReference type="RefSeq" id="WP_109731561.1">
    <property type="nucleotide sequence ID" value="NZ_BAAACK010000011.1"/>
</dbReference>
<feature type="transmembrane region" description="Helical" evidence="1">
    <location>
        <begin position="183"/>
        <end position="204"/>
    </location>
</feature>
<organism evidence="2 3">
    <name type="scientific">Faecalicatena orotica</name>
    <dbReference type="NCBI Taxonomy" id="1544"/>
    <lineage>
        <taxon>Bacteria</taxon>
        <taxon>Bacillati</taxon>
        <taxon>Bacillota</taxon>
        <taxon>Clostridia</taxon>
        <taxon>Lachnospirales</taxon>
        <taxon>Lachnospiraceae</taxon>
        <taxon>Faecalicatena</taxon>
    </lineage>
</organism>
<protein>
    <submittedName>
        <fullName evidence="2">Transporter family-2 protein</fullName>
    </submittedName>
</protein>
<dbReference type="EMBL" id="QGDL01000007">
    <property type="protein sequence ID" value="PWJ29028.1"/>
    <property type="molecule type" value="Genomic_DNA"/>
</dbReference>
<reference evidence="2 3" key="1">
    <citation type="submission" date="2018-05" db="EMBL/GenBank/DDBJ databases">
        <title>The Hungate 1000. A catalogue of reference genomes from the rumen microbiome.</title>
        <authorList>
            <person name="Kelly W."/>
        </authorList>
    </citation>
    <scope>NUCLEOTIDE SEQUENCE [LARGE SCALE GENOMIC DNA]</scope>
    <source>
        <strain evidence="2 3">NLAE-zl-C242</strain>
    </source>
</reference>
<accession>A0A2Y9BF49</accession>
<feature type="transmembrane region" description="Helical" evidence="1">
    <location>
        <begin position="28"/>
        <end position="47"/>
    </location>
</feature>
<proteinExistence type="predicted"/>
<keyword evidence="1" id="KW-0812">Transmembrane</keyword>
<feature type="transmembrane region" description="Helical" evidence="1">
    <location>
        <begin position="59"/>
        <end position="78"/>
    </location>
</feature>
<dbReference type="Proteomes" id="UP000245845">
    <property type="component" value="Unassembled WGS sequence"/>
</dbReference>
<keyword evidence="3" id="KW-1185">Reference proteome</keyword>
<dbReference type="Pfam" id="PF04657">
    <property type="entry name" value="DMT_YdcZ"/>
    <property type="match status" value="2"/>
</dbReference>
<evidence type="ECO:0000256" key="1">
    <source>
        <dbReference type="SAM" id="Phobius"/>
    </source>
</evidence>
<feature type="transmembrane region" description="Helical" evidence="1">
    <location>
        <begin position="243"/>
        <end position="261"/>
    </location>
</feature>
<evidence type="ECO:0000313" key="2">
    <source>
        <dbReference type="EMBL" id="PWJ29028.1"/>
    </source>
</evidence>
<evidence type="ECO:0000313" key="3">
    <source>
        <dbReference type="Proteomes" id="UP000245845"/>
    </source>
</evidence>
<feature type="transmembrane region" description="Helical" evidence="1">
    <location>
        <begin position="216"/>
        <end position="236"/>
    </location>
</feature>
<dbReference type="AlphaFoldDB" id="A0A2Y9BF49"/>
<dbReference type="PANTHER" id="PTHR34821">
    <property type="entry name" value="INNER MEMBRANE PROTEIN YDCZ"/>
    <property type="match status" value="1"/>
</dbReference>
<name>A0A2Y9BF49_9FIRM</name>
<comment type="caution">
    <text evidence="2">The sequence shown here is derived from an EMBL/GenBank/DDBJ whole genome shotgun (WGS) entry which is preliminary data.</text>
</comment>